<keyword evidence="6" id="KW-1185">Reference proteome</keyword>
<dbReference type="Pfam" id="PF05853">
    <property type="entry name" value="BKACE"/>
    <property type="match status" value="1"/>
</dbReference>
<accession>A0A1I6P4X6</accession>
<dbReference type="InterPro" id="IPR008567">
    <property type="entry name" value="BKACE"/>
</dbReference>
<dbReference type="GO" id="GO:0046872">
    <property type="term" value="F:metal ion binding"/>
    <property type="evidence" value="ECO:0007669"/>
    <property type="project" value="UniProtKB-KW"/>
</dbReference>
<evidence type="ECO:0000256" key="2">
    <source>
        <dbReference type="ARBA" id="ARBA00022679"/>
    </source>
</evidence>
<reference evidence="6" key="1">
    <citation type="submission" date="2016-10" db="EMBL/GenBank/DDBJ databases">
        <authorList>
            <person name="Varghese N."/>
            <person name="Submissions S."/>
        </authorList>
    </citation>
    <scope>NUCLEOTIDE SEQUENCE [LARGE SCALE GENOMIC DNA]</scope>
    <source>
        <strain evidence="6">DSM 45789</strain>
    </source>
</reference>
<keyword evidence="2" id="KW-0808">Transferase</keyword>
<dbReference type="PANTHER" id="PTHR37418:SF2">
    <property type="entry name" value="3-KETO-5-AMINOHEXANOATE CLEAVAGE ENZYME"/>
    <property type="match status" value="1"/>
</dbReference>
<dbReference type="PANTHER" id="PTHR37418">
    <property type="entry name" value="3-KETO-5-AMINOHEXANOATE CLEAVAGE ENZYME-RELATED"/>
    <property type="match status" value="1"/>
</dbReference>
<evidence type="ECO:0000313" key="5">
    <source>
        <dbReference type="EMBL" id="SFS35128.1"/>
    </source>
</evidence>
<dbReference type="AlphaFoldDB" id="A0A1I6P4X6"/>
<dbReference type="Gene3D" id="3.20.20.70">
    <property type="entry name" value="Aldolase class I"/>
    <property type="match status" value="1"/>
</dbReference>
<dbReference type="Proteomes" id="UP000198660">
    <property type="component" value="Unassembled WGS sequence"/>
</dbReference>
<proteinExistence type="predicted"/>
<keyword evidence="4" id="KW-0862">Zinc</keyword>
<dbReference type="EMBL" id="FPAA01000001">
    <property type="protein sequence ID" value="SFS35128.1"/>
    <property type="molecule type" value="Genomic_DNA"/>
</dbReference>
<evidence type="ECO:0000256" key="3">
    <source>
        <dbReference type="ARBA" id="ARBA00022723"/>
    </source>
</evidence>
<dbReference type="RefSeq" id="WP_091832914.1">
    <property type="nucleotide sequence ID" value="NZ_FPAA01000001.1"/>
</dbReference>
<dbReference type="InterPro" id="IPR013785">
    <property type="entry name" value="Aldolase_TIM"/>
</dbReference>
<keyword evidence="3" id="KW-0479">Metal-binding</keyword>
<evidence type="ECO:0000313" key="6">
    <source>
        <dbReference type="Proteomes" id="UP000198660"/>
    </source>
</evidence>
<dbReference type="OrthoDB" id="63399at2"/>
<gene>
    <name evidence="5" type="ORF">SAMN05444972_101356</name>
</gene>
<sequence length="273" mass="29728">MDPLIITAALVGAEVTRKDTPHLPLTPQEIAEQAAEACEKGASIAHIHVRDTEGHPSQNRDLYEETILEIEKRCDMIVQVSTGGAVGMTPEERLQPVTLSPEMATLTTGSVNFGHGVFYNSHADIQQFAATLQKYQVRPEFEIFDTGMVQTALSLVKEGLVDGHLHFDFVLGVPGGIPADARHLLLMVDQLPAGATWTVAAVGRHQLPMSALGITLGGHVRVGLEDNLYYRKGELATNASLVARVNRLAKELERPIATPEEARKILHINKKRG</sequence>
<name>A0A1I6P4X6_9BACL</name>
<organism evidence="5 6">
    <name type="scientific">Marininema halotolerans</name>
    <dbReference type="NCBI Taxonomy" id="1155944"/>
    <lineage>
        <taxon>Bacteria</taxon>
        <taxon>Bacillati</taxon>
        <taxon>Bacillota</taxon>
        <taxon>Bacilli</taxon>
        <taxon>Bacillales</taxon>
        <taxon>Thermoactinomycetaceae</taxon>
        <taxon>Marininema</taxon>
    </lineage>
</organism>
<protein>
    <submittedName>
        <fullName evidence="5">3-keto-5-aminohexanoate cleavage enzyme</fullName>
    </submittedName>
</protein>
<comment type="cofactor">
    <cofactor evidence="1">
        <name>Zn(2+)</name>
        <dbReference type="ChEBI" id="CHEBI:29105"/>
    </cofactor>
</comment>
<dbReference type="GO" id="GO:0043720">
    <property type="term" value="F:3-keto-5-aminohexanoate cleavage activity"/>
    <property type="evidence" value="ECO:0007669"/>
    <property type="project" value="InterPro"/>
</dbReference>
<evidence type="ECO:0000256" key="1">
    <source>
        <dbReference type="ARBA" id="ARBA00001947"/>
    </source>
</evidence>
<evidence type="ECO:0000256" key="4">
    <source>
        <dbReference type="ARBA" id="ARBA00022833"/>
    </source>
</evidence>